<feature type="compositionally biased region" description="Low complexity" evidence="2">
    <location>
        <begin position="38"/>
        <end position="47"/>
    </location>
</feature>
<dbReference type="Pfam" id="PF13912">
    <property type="entry name" value="zf-C2H2_6"/>
    <property type="match status" value="3"/>
</dbReference>
<keyword evidence="1" id="KW-0863">Zinc-finger</keyword>
<organism evidence="4 5">
    <name type="scientific">Tagetes erecta</name>
    <name type="common">African marigold</name>
    <dbReference type="NCBI Taxonomy" id="13708"/>
    <lineage>
        <taxon>Eukaryota</taxon>
        <taxon>Viridiplantae</taxon>
        <taxon>Streptophyta</taxon>
        <taxon>Embryophyta</taxon>
        <taxon>Tracheophyta</taxon>
        <taxon>Spermatophyta</taxon>
        <taxon>Magnoliopsida</taxon>
        <taxon>eudicotyledons</taxon>
        <taxon>Gunneridae</taxon>
        <taxon>Pentapetalae</taxon>
        <taxon>asterids</taxon>
        <taxon>campanulids</taxon>
        <taxon>Asterales</taxon>
        <taxon>Asteraceae</taxon>
        <taxon>Asteroideae</taxon>
        <taxon>Heliantheae alliance</taxon>
        <taxon>Tageteae</taxon>
        <taxon>Tagetes</taxon>
    </lineage>
</organism>
<dbReference type="PANTHER" id="PTHR46326">
    <property type="entry name" value="ZINC FINGER PROTEIN ZAT1-RELATED"/>
    <property type="match status" value="1"/>
</dbReference>
<evidence type="ECO:0000313" key="5">
    <source>
        <dbReference type="Proteomes" id="UP001229421"/>
    </source>
</evidence>
<sequence>MEKQHKCKLCLKTFENGRALGGHMRSHMLNPTPPHSPSPSLSSSDLSRNVTVRQRSKRNRRSECSWFDQFPVTSTSVSDTSPEELVAYCLIMLSRDKWTHEQEQEQEEEIESELDEVIRVKKTPARNSFRCETCNKIFRSYQALGGHIASHKKVKLSHQFHHNSNQEALNVSIEDKIYECHVCFKVFASGQALGGHKRSHVTSKQAVKPSMNLFDLNLPAPSDDDD</sequence>
<dbReference type="Gene3D" id="3.30.160.60">
    <property type="entry name" value="Classic Zinc Finger"/>
    <property type="match status" value="1"/>
</dbReference>
<gene>
    <name evidence="4" type="ORF">QVD17_21475</name>
</gene>
<keyword evidence="1" id="KW-0862">Zinc</keyword>
<dbReference type="SMART" id="SM00355">
    <property type="entry name" value="ZnF_C2H2"/>
    <property type="match status" value="3"/>
</dbReference>
<dbReference type="GO" id="GO:0006355">
    <property type="term" value="P:regulation of DNA-templated transcription"/>
    <property type="evidence" value="ECO:0007669"/>
    <property type="project" value="InterPro"/>
</dbReference>
<evidence type="ECO:0000259" key="3">
    <source>
        <dbReference type="PROSITE" id="PS50157"/>
    </source>
</evidence>
<keyword evidence="5" id="KW-1185">Reference proteome</keyword>
<comment type="caution">
    <text evidence="4">The sequence shown here is derived from an EMBL/GenBank/DDBJ whole genome shotgun (WGS) entry which is preliminary data.</text>
</comment>
<feature type="domain" description="C2H2-type" evidence="3">
    <location>
        <begin position="178"/>
        <end position="205"/>
    </location>
</feature>
<dbReference type="InterPro" id="IPR013087">
    <property type="entry name" value="Znf_C2H2_type"/>
</dbReference>
<protein>
    <recommendedName>
        <fullName evidence="3">C2H2-type domain-containing protein</fullName>
    </recommendedName>
</protein>
<evidence type="ECO:0000256" key="2">
    <source>
        <dbReference type="SAM" id="MobiDB-lite"/>
    </source>
</evidence>
<dbReference type="GO" id="GO:0008270">
    <property type="term" value="F:zinc ion binding"/>
    <property type="evidence" value="ECO:0007669"/>
    <property type="project" value="UniProtKB-KW"/>
</dbReference>
<dbReference type="InterPro" id="IPR036236">
    <property type="entry name" value="Znf_C2H2_sf"/>
</dbReference>
<proteinExistence type="predicted"/>
<accession>A0AAD8KC06</accession>
<reference evidence="4" key="1">
    <citation type="journal article" date="2023" name="bioRxiv">
        <title>Improved chromosome-level genome assembly for marigold (Tagetes erecta).</title>
        <authorList>
            <person name="Jiang F."/>
            <person name="Yuan L."/>
            <person name="Wang S."/>
            <person name="Wang H."/>
            <person name="Xu D."/>
            <person name="Wang A."/>
            <person name="Fan W."/>
        </authorList>
    </citation>
    <scope>NUCLEOTIDE SEQUENCE</scope>
    <source>
        <strain evidence="4">WSJ</strain>
        <tissue evidence="4">Leaf</tissue>
    </source>
</reference>
<dbReference type="InterPro" id="IPR044303">
    <property type="entry name" value="ZAT1/4/9"/>
</dbReference>
<keyword evidence="1" id="KW-0479">Metal-binding</keyword>
<dbReference type="PROSITE" id="PS00028">
    <property type="entry name" value="ZINC_FINGER_C2H2_1"/>
    <property type="match status" value="3"/>
</dbReference>
<dbReference type="PANTHER" id="PTHR46326:SF2">
    <property type="entry name" value="ZINC FINGER PROTEIN ZAT1-RELATED"/>
    <property type="match status" value="1"/>
</dbReference>
<dbReference type="Proteomes" id="UP001229421">
    <property type="component" value="Unassembled WGS sequence"/>
</dbReference>
<dbReference type="SUPFAM" id="SSF57667">
    <property type="entry name" value="beta-beta-alpha zinc fingers"/>
    <property type="match status" value="2"/>
</dbReference>
<feature type="region of interest" description="Disordered" evidence="2">
    <location>
        <begin position="21"/>
        <end position="57"/>
    </location>
</feature>
<name>A0AAD8KC06_TARER</name>
<dbReference type="PROSITE" id="PS50157">
    <property type="entry name" value="ZINC_FINGER_C2H2_2"/>
    <property type="match status" value="3"/>
</dbReference>
<dbReference type="AlphaFoldDB" id="A0AAD8KC06"/>
<feature type="domain" description="C2H2-type" evidence="3">
    <location>
        <begin position="5"/>
        <end position="27"/>
    </location>
</feature>
<evidence type="ECO:0000313" key="4">
    <source>
        <dbReference type="EMBL" id="KAK1420127.1"/>
    </source>
</evidence>
<feature type="domain" description="C2H2-type" evidence="3">
    <location>
        <begin position="129"/>
        <end position="156"/>
    </location>
</feature>
<dbReference type="EMBL" id="JAUHHV010000006">
    <property type="protein sequence ID" value="KAK1420127.1"/>
    <property type="molecule type" value="Genomic_DNA"/>
</dbReference>
<evidence type="ECO:0000256" key="1">
    <source>
        <dbReference type="PROSITE-ProRule" id="PRU00042"/>
    </source>
</evidence>